<feature type="domain" description="Serine aminopeptidase S33" evidence="1">
    <location>
        <begin position="36"/>
        <end position="154"/>
    </location>
</feature>
<dbReference type="Gene3D" id="3.40.50.1820">
    <property type="entry name" value="alpha/beta hydrolase"/>
    <property type="match status" value="1"/>
</dbReference>
<sequence length="289" mass="32782">MTECSRTKHSVTEACTIICPDGFPLAATIYRSPVAKGVVILGCALGIKQEFYEQFALHLRDNNYHVISFDYRHTGRSTSKNHKAPMDMAEWGQKDIETVIQFAKDYNLPLYYIGHSIGGQVLGLAESASDLRKMIFVASSAPYWKRWSFPANLKILFTAKVILPLVASIKDPFPTVAMGLGNQNMPAPIVKQWAKWMSRPDYLLDKSFNLDRSGYNKLNQPILSYGFADDDIAPPRNVKKLMHYYPNANKTVKIVSPESINTSRIDHSGFYKDRFKESLWQETLDFLAD</sequence>
<dbReference type="SUPFAM" id="SSF53474">
    <property type="entry name" value="alpha/beta-Hydrolases"/>
    <property type="match status" value="1"/>
</dbReference>
<dbReference type="EMBL" id="FWPT01000006">
    <property type="protein sequence ID" value="SMA48233.1"/>
    <property type="molecule type" value="Genomic_DNA"/>
</dbReference>
<keyword evidence="3" id="KW-1185">Reference proteome</keyword>
<dbReference type="Proteomes" id="UP000196573">
    <property type="component" value="Unassembled WGS sequence"/>
</dbReference>
<dbReference type="InterPro" id="IPR017208">
    <property type="entry name" value="UCP037442_abhydr"/>
</dbReference>
<evidence type="ECO:0000313" key="3">
    <source>
        <dbReference type="Proteomes" id="UP000196573"/>
    </source>
</evidence>
<gene>
    <name evidence="2" type="ORF">EHSB41UT_02660</name>
</gene>
<name>A0A1X7ALB5_9GAMM</name>
<evidence type="ECO:0000259" key="1">
    <source>
        <dbReference type="Pfam" id="PF12146"/>
    </source>
</evidence>
<evidence type="ECO:0000313" key="2">
    <source>
        <dbReference type="EMBL" id="SMA48233.1"/>
    </source>
</evidence>
<dbReference type="PIRSF" id="PIRSF037442">
    <property type="entry name" value="UCP037442_abhydr"/>
    <property type="match status" value="1"/>
</dbReference>
<keyword evidence="2" id="KW-0378">Hydrolase</keyword>
<dbReference type="AlphaFoldDB" id="A0A1X7ALB5"/>
<organism evidence="2 3">
    <name type="scientific">Parendozoicomonas haliclonae</name>
    <dbReference type="NCBI Taxonomy" id="1960125"/>
    <lineage>
        <taxon>Bacteria</taxon>
        <taxon>Pseudomonadati</taxon>
        <taxon>Pseudomonadota</taxon>
        <taxon>Gammaproteobacteria</taxon>
        <taxon>Oceanospirillales</taxon>
        <taxon>Endozoicomonadaceae</taxon>
        <taxon>Parendozoicomonas</taxon>
    </lineage>
</organism>
<dbReference type="GO" id="GO:0016787">
    <property type="term" value="F:hydrolase activity"/>
    <property type="evidence" value="ECO:0007669"/>
    <property type="project" value="UniProtKB-KW"/>
</dbReference>
<reference evidence="2 3" key="1">
    <citation type="submission" date="2017-03" db="EMBL/GenBank/DDBJ databases">
        <authorList>
            <person name="Afonso C.L."/>
            <person name="Miller P.J."/>
            <person name="Scott M.A."/>
            <person name="Spackman E."/>
            <person name="Goraichik I."/>
            <person name="Dimitrov K.M."/>
            <person name="Suarez D.L."/>
            <person name="Swayne D.E."/>
        </authorList>
    </citation>
    <scope>NUCLEOTIDE SEQUENCE [LARGE SCALE GENOMIC DNA]</scope>
    <source>
        <strain evidence="2">SB41UT1</strain>
    </source>
</reference>
<dbReference type="InterPro" id="IPR029058">
    <property type="entry name" value="AB_hydrolase_fold"/>
</dbReference>
<dbReference type="Pfam" id="PF12146">
    <property type="entry name" value="Hydrolase_4"/>
    <property type="match status" value="1"/>
</dbReference>
<proteinExistence type="predicted"/>
<dbReference type="InterPro" id="IPR022742">
    <property type="entry name" value="Hydrolase_4"/>
</dbReference>
<dbReference type="OrthoDB" id="9785076at2"/>
<protein>
    <submittedName>
        <fullName evidence="2">Alpha/beta hydrolase family protein</fullName>
    </submittedName>
</protein>
<accession>A0A1X7ALB5</accession>
<dbReference type="RefSeq" id="WP_087110668.1">
    <property type="nucleotide sequence ID" value="NZ_CBCSCN010000006.1"/>
</dbReference>